<protein>
    <submittedName>
        <fullName evidence="2">Uncharacterized protein</fullName>
    </submittedName>
</protein>
<comment type="caution">
    <text evidence="2">The sequence shown here is derived from an EMBL/GenBank/DDBJ whole genome shotgun (WGS) entry which is preliminary data.</text>
</comment>
<organism evidence="2 3">
    <name type="scientific">Aldrovandia affinis</name>
    <dbReference type="NCBI Taxonomy" id="143900"/>
    <lineage>
        <taxon>Eukaryota</taxon>
        <taxon>Metazoa</taxon>
        <taxon>Chordata</taxon>
        <taxon>Craniata</taxon>
        <taxon>Vertebrata</taxon>
        <taxon>Euteleostomi</taxon>
        <taxon>Actinopterygii</taxon>
        <taxon>Neopterygii</taxon>
        <taxon>Teleostei</taxon>
        <taxon>Notacanthiformes</taxon>
        <taxon>Halosauridae</taxon>
        <taxon>Aldrovandia</taxon>
    </lineage>
</organism>
<proteinExistence type="predicted"/>
<feature type="compositionally biased region" description="Low complexity" evidence="1">
    <location>
        <begin position="128"/>
        <end position="143"/>
    </location>
</feature>
<reference evidence="2" key="1">
    <citation type="journal article" date="2023" name="Science">
        <title>Genome structures resolve the early diversification of teleost fishes.</title>
        <authorList>
            <person name="Parey E."/>
            <person name="Louis A."/>
            <person name="Montfort J."/>
            <person name="Bouchez O."/>
            <person name="Roques C."/>
            <person name="Iampietro C."/>
            <person name="Lluch J."/>
            <person name="Castinel A."/>
            <person name="Donnadieu C."/>
            <person name="Desvignes T."/>
            <person name="Floi Bucao C."/>
            <person name="Jouanno E."/>
            <person name="Wen M."/>
            <person name="Mejri S."/>
            <person name="Dirks R."/>
            <person name="Jansen H."/>
            <person name="Henkel C."/>
            <person name="Chen W.J."/>
            <person name="Zahm M."/>
            <person name="Cabau C."/>
            <person name="Klopp C."/>
            <person name="Thompson A.W."/>
            <person name="Robinson-Rechavi M."/>
            <person name="Braasch I."/>
            <person name="Lecointre G."/>
            <person name="Bobe J."/>
            <person name="Postlethwait J.H."/>
            <person name="Berthelot C."/>
            <person name="Roest Crollius H."/>
            <person name="Guiguen Y."/>
        </authorList>
    </citation>
    <scope>NUCLEOTIDE SEQUENCE</scope>
    <source>
        <strain evidence="2">NC1722</strain>
    </source>
</reference>
<keyword evidence="3" id="KW-1185">Reference proteome</keyword>
<evidence type="ECO:0000313" key="2">
    <source>
        <dbReference type="EMBL" id="KAJ8386926.1"/>
    </source>
</evidence>
<evidence type="ECO:0000313" key="3">
    <source>
        <dbReference type="Proteomes" id="UP001221898"/>
    </source>
</evidence>
<feature type="compositionally biased region" description="Basic residues" evidence="1">
    <location>
        <begin position="115"/>
        <end position="127"/>
    </location>
</feature>
<accession>A0AAD7RMB9</accession>
<dbReference type="EMBL" id="JAINUG010000220">
    <property type="protein sequence ID" value="KAJ8386926.1"/>
    <property type="molecule type" value="Genomic_DNA"/>
</dbReference>
<gene>
    <name evidence="2" type="ORF">AAFF_G00165230</name>
</gene>
<feature type="non-terminal residue" evidence="2">
    <location>
        <position position="1"/>
    </location>
</feature>
<dbReference type="Proteomes" id="UP001221898">
    <property type="component" value="Unassembled WGS sequence"/>
</dbReference>
<sequence length="177" mass="19175">DTKVGRFWVSRAQDEAPAAPPDPQPALLNGPVLSPDSRASLPSLNNSFNSYFSSDNDSEFEDEDFKREVNRLRDKHMKEIQALHSRQKEEIDALFTRLGKEPPPVVIPPVVAPAGRRRRPAKGKGNKPSRSSSQGSKSPLQPGTLSTQSAPSVYSPQHNLLAPGGLPDSGAVRCCSP</sequence>
<feature type="compositionally biased region" description="Low complexity" evidence="1">
    <location>
        <begin position="45"/>
        <end position="55"/>
    </location>
</feature>
<feature type="compositionally biased region" description="Polar residues" evidence="1">
    <location>
        <begin position="144"/>
        <end position="158"/>
    </location>
</feature>
<name>A0AAD7RMB9_9TELE</name>
<dbReference type="AlphaFoldDB" id="A0AAD7RMB9"/>
<feature type="region of interest" description="Disordered" evidence="1">
    <location>
        <begin position="96"/>
        <end position="177"/>
    </location>
</feature>
<evidence type="ECO:0000256" key="1">
    <source>
        <dbReference type="SAM" id="MobiDB-lite"/>
    </source>
</evidence>
<feature type="region of interest" description="Disordered" evidence="1">
    <location>
        <begin position="1"/>
        <end position="64"/>
    </location>
</feature>
<feature type="compositionally biased region" description="Pro residues" evidence="1">
    <location>
        <begin position="101"/>
        <end position="111"/>
    </location>
</feature>